<dbReference type="InterPro" id="IPR012340">
    <property type="entry name" value="NA-bd_OB-fold"/>
</dbReference>
<protein>
    <recommendedName>
        <fullName evidence="3">Replication protein A OB domain-containing protein</fullName>
    </recommendedName>
</protein>
<keyword evidence="2" id="KW-1185">Reference proteome</keyword>
<dbReference type="Gene3D" id="2.40.50.140">
    <property type="entry name" value="Nucleic acid-binding proteins"/>
    <property type="match status" value="2"/>
</dbReference>
<gene>
    <name evidence="1" type="ORF">LIER_09538</name>
</gene>
<name>A0AAV3PH75_LITER</name>
<organism evidence="1 2">
    <name type="scientific">Lithospermum erythrorhizon</name>
    <name type="common">Purple gromwell</name>
    <name type="synonym">Lithospermum officinale var. erythrorhizon</name>
    <dbReference type="NCBI Taxonomy" id="34254"/>
    <lineage>
        <taxon>Eukaryota</taxon>
        <taxon>Viridiplantae</taxon>
        <taxon>Streptophyta</taxon>
        <taxon>Embryophyta</taxon>
        <taxon>Tracheophyta</taxon>
        <taxon>Spermatophyta</taxon>
        <taxon>Magnoliopsida</taxon>
        <taxon>eudicotyledons</taxon>
        <taxon>Gunneridae</taxon>
        <taxon>Pentapetalae</taxon>
        <taxon>asterids</taxon>
        <taxon>lamiids</taxon>
        <taxon>Boraginales</taxon>
        <taxon>Boraginaceae</taxon>
        <taxon>Boraginoideae</taxon>
        <taxon>Lithospermeae</taxon>
        <taxon>Lithospermum</taxon>
    </lineage>
</organism>
<accession>A0AAV3PH75</accession>
<reference evidence="1 2" key="1">
    <citation type="submission" date="2024-01" db="EMBL/GenBank/DDBJ databases">
        <title>The complete chloroplast genome sequence of Lithospermum erythrorhizon: insights into the phylogenetic relationship among Boraginaceae species and the maternal lineages of purple gromwells.</title>
        <authorList>
            <person name="Okada T."/>
            <person name="Watanabe K."/>
        </authorList>
    </citation>
    <scope>NUCLEOTIDE SEQUENCE [LARGE SCALE GENOMIC DNA]</scope>
</reference>
<evidence type="ECO:0008006" key="3">
    <source>
        <dbReference type="Google" id="ProtNLM"/>
    </source>
</evidence>
<comment type="caution">
    <text evidence="1">The sequence shown here is derived from an EMBL/GenBank/DDBJ whole genome shotgun (WGS) entry which is preliminary data.</text>
</comment>
<sequence length="242" mass="27536">MGEPTQLIPQITTQSKNWIVRITVTESIPIMICSTGSRLKCYVFTDREGNEVTTTIYGHDVAVLEPMIHHYGVYDISNADVKITDPKYQIVNNPFQWNIRRQTPICPVPEARPNLRYFLDSLRPFSLIPEAKKAESKTIDIMGIIIHAFESKQINYGQDNVQHFTFVDIEKIPICVSLWNEMITSESQTLLEAARNHSVVVAKRLAIKSYDILSLASKNSTSFTIDPPIEAVANLKCWFHIL</sequence>
<dbReference type="EMBL" id="BAABME010001628">
    <property type="protein sequence ID" value="GAA0150645.1"/>
    <property type="molecule type" value="Genomic_DNA"/>
</dbReference>
<evidence type="ECO:0000313" key="1">
    <source>
        <dbReference type="EMBL" id="GAA0150645.1"/>
    </source>
</evidence>
<dbReference type="PANTHER" id="PTHR47165">
    <property type="entry name" value="OS03G0429900 PROTEIN"/>
    <property type="match status" value="1"/>
</dbReference>
<evidence type="ECO:0000313" key="2">
    <source>
        <dbReference type="Proteomes" id="UP001454036"/>
    </source>
</evidence>
<dbReference type="Proteomes" id="UP001454036">
    <property type="component" value="Unassembled WGS sequence"/>
</dbReference>
<dbReference type="SUPFAM" id="SSF50249">
    <property type="entry name" value="Nucleic acid-binding proteins"/>
    <property type="match status" value="2"/>
</dbReference>
<proteinExistence type="predicted"/>
<dbReference type="PANTHER" id="PTHR47165:SF4">
    <property type="entry name" value="OS03G0429900 PROTEIN"/>
    <property type="match status" value="1"/>
</dbReference>
<dbReference type="AlphaFoldDB" id="A0AAV3PH75"/>